<protein>
    <submittedName>
        <fullName evidence="1">Uncharacterized protein</fullName>
    </submittedName>
</protein>
<dbReference type="Proteomes" id="UP000663419">
    <property type="component" value="Chromosome 3"/>
</dbReference>
<sequence>MLHRSLVALRSLPCSNTACSSKACTRIIVLHAKRNLLPSLHAKGVLAIIQKHPTMHITIIKTTQTANFSVEVKHTVQWSPVASLQGAPVESSSFEIMSTASPPVLQLLRRGDGYFVSAGTCKLLPASPSDLMSSWAGVAMVLEAGHIRDAMRYNRSCPLSSGHLHIIGEKTSHPCSVTLSFYESCTHTLTIPSEALNTWPGQIIRWEKERQSLGGKCTCHWKVGSAVIMSCVIGLWRNLWKYIHQSCDWCRRCIYCISC</sequence>
<gene>
    <name evidence="1" type="ORF">I7I53_00140</name>
</gene>
<organism evidence="1 2">
    <name type="scientific">Ajellomyces capsulatus (strain H88)</name>
    <name type="common">Darling's disease fungus</name>
    <name type="synonym">Histoplasma capsulatum</name>
    <dbReference type="NCBI Taxonomy" id="544711"/>
    <lineage>
        <taxon>Eukaryota</taxon>
        <taxon>Fungi</taxon>
        <taxon>Dikarya</taxon>
        <taxon>Ascomycota</taxon>
        <taxon>Pezizomycotina</taxon>
        <taxon>Eurotiomycetes</taxon>
        <taxon>Eurotiomycetidae</taxon>
        <taxon>Onygenales</taxon>
        <taxon>Ajellomycetaceae</taxon>
        <taxon>Histoplasma</taxon>
    </lineage>
</organism>
<accession>A0A8A1LF48</accession>
<evidence type="ECO:0000313" key="2">
    <source>
        <dbReference type="Proteomes" id="UP000663419"/>
    </source>
</evidence>
<evidence type="ECO:0000313" key="1">
    <source>
        <dbReference type="EMBL" id="QSS53018.1"/>
    </source>
</evidence>
<dbReference type="VEuPathDB" id="FungiDB:I7I53_00140"/>
<proteinExistence type="predicted"/>
<dbReference type="AlphaFoldDB" id="A0A8A1LF48"/>
<dbReference type="EMBL" id="CP069104">
    <property type="protein sequence ID" value="QSS53018.1"/>
    <property type="molecule type" value="Genomic_DNA"/>
</dbReference>
<reference evidence="1" key="1">
    <citation type="submission" date="2021-01" db="EMBL/GenBank/DDBJ databases">
        <title>Chromosome-level genome assembly of a human fungal pathogen reveals clustering of transcriptionally co-regulated genes.</title>
        <authorList>
            <person name="Voorhies M."/>
            <person name="Cohen S."/>
            <person name="Shea T.P."/>
            <person name="Petrus S."/>
            <person name="Munoz J.F."/>
            <person name="Poplawski S."/>
            <person name="Goldman W.E."/>
            <person name="Michael T."/>
            <person name="Cuomo C.A."/>
            <person name="Sil A."/>
            <person name="Beyhan S."/>
        </authorList>
    </citation>
    <scope>NUCLEOTIDE SEQUENCE</scope>
    <source>
        <strain evidence="1">H88</strain>
    </source>
</reference>
<name>A0A8A1LF48_AJEC8</name>